<evidence type="ECO:0000313" key="3">
    <source>
        <dbReference type="Proteomes" id="UP000272412"/>
    </source>
</evidence>
<feature type="chain" id="PRO_5017965299" evidence="1">
    <location>
        <begin position="25"/>
        <end position="66"/>
    </location>
</feature>
<dbReference type="RefSeq" id="WP_096295263.1">
    <property type="nucleotide sequence ID" value="NZ_CP023429.1"/>
</dbReference>
<gene>
    <name evidence="2" type="ORF">EGK74_01400</name>
</gene>
<comment type="caution">
    <text evidence="2">The sequence shown here is derived from an EMBL/GenBank/DDBJ whole genome shotgun (WGS) entry which is preliminary data.</text>
</comment>
<organism evidence="2 3">
    <name type="scientific">Neisseria weixii</name>
    <dbReference type="NCBI Taxonomy" id="1853276"/>
    <lineage>
        <taxon>Bacteria</taxon>
        <taxon>Pseudomonadati</taxon>
        <taxon>Pseudomonadota</taxon>
        <taxon>Betaproteobacteria</taxon>
        <taxon>Neisseriales</taxon>
        <taxon>Neisseriaceae</taxon>
        <taxon>Neisseria</taxon>
    </lineage>
</organism>
<sequence>MFWYIIGFLAAAAGLLSLWVNASAFGMEDDDTPPSDYEKKLGLGTTLKDKDTVARERAAARFHPDD</sequence>
<proteinExistence type="predicted"/>
<keyword evidence="1" id="KW-0732">Signal</keyword>
<keyword evidence="3" id="KW-1185">Reference proteome</keyword>
<evidence type="ECO:0000256" key="1">
    <source>
        <dbReference type="SAM" id="SignalP"/>
    </source>
</evidence>
<protein>
    <submittedName>
        <fullName evidence="2">Uncharacterized protein</fullName>
    </submittedName>
</protein>
<feature type="signal peptide" evidence="1">
    <location>
        <begin position="1"/>
        <end position="24"/>
    </location>
</feature>
<dbReference type="EMBL" id="RPFL01000002">
    <property type="protein sequence ID" value="RPD90436.1"/>
    <property type="molecule type" value="Genomic_DNA"/>
</dbReference>
<dbReference type="AlphaFoldDB" id="A0A3N4NA77"/>
<reference evidence="2 3" key="1">
    <citation type="submission" date="2018-11" db="EMBL/GenBank/DDBJ databases">
        <title>Neisseria weixii sp. nov. isolated from the rectal contents of plateau pika (Ochotona cruzoniae).</title>
        <authorList>
            <person name="Zhang G."/>
        </authorList>
    </citation>
    <scope>NUCLEOTIDE SEQUENCE [LARGE SCALE GENOMIC DNA]</scope>
    <source>
        <strain evidence="2 3">10009</strain>
    </source>
</reference>
<dbReference type="KEGG" id="nwx:CGZ65_06365"/>
<dbReference type="Proteomes" id="UP000272412">
    <property type="component" value="Unassembled WGS sequence"/>
</dbReference>
<evidence type="ECO:0000313" key="2">
    <source>
        <dbReference type="EMBL" id="RPD90436.1"/>
    </source>
</evidence>
<accession>A0A3N4NA77</accession>
<name>A0A3N4NA77_9NEIS</name>